<proteinExistence type="predicted"/>
<comment type="caution">
    <text evidence="2">The sequence shown here is derived from an EMBL/GenBank/DDBJ whole genome shotgun (WGS) entry which is preliminary data.</text>
</comment>
<feature type="region of interest" description="Disordered" evidence="1">
    <location>
        <begin position="509"/>
        <end position="626"/>
    </location>
</feature>
<accession>A0A833RYW3</accession>
<feature type="compositionally biased region" description="Polar residues" evidence="1">
    <location>
        <begin position="548"/>
        <end position="557"/>
    </location>
</feature>
<evidence type="ECO:0000313" key="2">
    <source>
        <dbReference type="EMBL" id="KAF4029401.1"/>
    </source>
</evidence>
<dbReference type="Proteomes" id="UP000602510">
    <property type="component" value="Unassembled WGS sequence"/>
</dbReference>
<evidence type="ECO:0000313" key="3">
    <source>
        <dbReference type="Proteomes" id="UP000602510"/>
    </source>
</evidence>
<sequence length="626" mass="68957">MARPGTGAQGPGPPDTAPHPYLDQLHSSSPLPGPATEAVDPPPKVVLWSDKVKANPPSEARITEDAARKSHMLRGVWNPVQIKQLMTTIMTDWTKCAKHTWTEDEEKMRAEAESSATARRDDAIRAWTQREHAIFIKYLSGDLYLQHTPNFIKEILASEHRAMVEDMHETYFNVTLTAIVPASVRFALAEQDVTIESTLRDTERLPEEKGVGVYTNAQLELKYAVRVYGGISLGLATLSRVFTSFSGAQILDAEYARKTRTEIYDNRAERNIQDLVRHGRIDNSPLPAALTASMHEVPQSVAWGKKFTEPVVQVPTATKIEFAVKTIDDLVMMLTSHQPPKTPSTPLQHIETDHQAIAQRLGVTGDRAPPATPRVESTHASEPVPGEDERAFILKQKKTRKVTKVMQDSSPDGATSMNATHEIGHEGNVTRSPAPSSSPRPRRKKNTSAKKTATSDNGRTGGARMAPQNTDNRFEQFQQHEAMGMFSVLADSDSEADEAVNAMQVDEAGLDQSCPLTPEQEEAPYAYPQKEDEETKDDRVHGFEEGEQAQTIVQRTGSVDDVAMTQVTDDEDGTAEHRTTPAEENAGTEEDIKPSKALEVQSATAVVRAARKAKQQLGKHGDLHPK</sequence>
<name>A0A833RYW3_PHYIN</name>
<feature type="region of interest" description="Disordered" evidence="1">
    <location>
        <begin position="1"/>
        <end position="43"/>
    </location>
</feature>
<feature type="compositionally biased region" description="Polar residues" evidence="1">
    <location>
        <begin position="406"/>
        <end position="419"/>
    </location>
</feature>
<organism evidence="2 3">
    <name type="scientific">Phytophthora infestans</name>
    <name type="common">Potato late blight agent</name>
    <name type="synonym">Botrytis infestans</name>
    <dbReference type="NCBI Taxonomy" id="4787"/>
    <lineage>
        <taxon>Eukaryota</taxon>
        <taxon>Sar</taxon>
        <taxon>Stramenopiles</taxon>
        <taxon>Oomycota</taxon>
        <taxon>Peronosporomycetes</taxon>
        <taxon>Peronosporales</taxon>
        <taxon>Peronosporaceae</taxon>
        <taxon>Phytophthora</taxon>
    </lineage>
</organism>
<feature type="region of interest" description="Disordered" evidence="1">
    <location>
        <begin position="364"/>
        <end position="468"/>
    </location>
</feature>
<dbReference type="EMBL" id="WSZM01000817">
    <property type="protein sequence ID" value="KAF4029401.1"/>
    <property type="molecule type" value="Genomic_DNA"/>
</dbReference>
<keyword evidence="3" id="KW-1185">Reference proteome</keyword>
<reference evidence="2" key="1">
    <citation type="submission" date="2020-04" db="EMBL/GenBank/DDBJ databases">
        <title>Hybrid Assembly of Korean Phytophthora infestans isolates.</title>
        <authorList>
            <person name="Prokchorchik M."/>
            <person name="Lee Y."/>
            <person name="Seo J."/>
            <person name="Cho J.-H."/>
            <person name="Park Y.-E."/>
            <person name="Jang D.-C."/>
            <person name="Im J.-S."/>
            <person name="Choi J.-G."/>
            <person name="Park H.-J."/>
            <person name="Lee G.-B."/>
            <person name="Lee Y.-G."/>
            <person name="Hong S.-Y."/>
            <person name="Cho K."/>
            <person name="Sohn K.H."/>
        </authorList>
    </citation>
    <scope>NUCLEOTIDE SEQUENCE</scope>
    <source>
        <strain evidence="2">KR_1_A1</strain>
    </source>
</reference>
<protein>
    <submittedName>
        <fullName evidence="2">Uncharacterized protein</fullName>
    </submittedName>
</protein>
<dbReference type="AlphaFoldDB" id="A0A833RYW3"/>
<gene>
    <name evidence="2" type="ORF">GN244_ATG18840</name>
</gene>
<evidence type="ECO:0000256" key="1">
    <source>
        <dbReference type="SAM" id="MobiDB-lite"/>
    </source>
</evidence>